<dbReference type="AlphaFoldDB" id="A0AAE0EBA4"/>
<evidence type="ECO:0000313" key="2">
    <source>
        <dbReference type="Proteomes" id="UP001281410"/>
    </source>
</evidence>
<sequence length="270" mass="31256">MMVASGVLIQNLILAHGRELLVPLVFIRLLLSNVLHEGRSFLSRVVGELIRHRRTCFHTEVIICGGPDMKKSWCRIRIIMNVLQKEVEDDSCSNVIVIGEVDDAVVVSYNDKKWRLTGFYGHPIAAQRIHGWALLRRLAGLSSRPCNAGWQQLFSYFSVKHLDFWKSYHRPILLDIPDRDVRIRGGHRFHYELRWADKEECLDLIRNSWHEVGGGDKMMWVANWLSACSKQLQRWNRSSKRDMQKGITLKKRELEGISGDGGSLDWNRGR</sequence>
<accession>A0AAE0EBA4</accession>
<name>A0AAE0EBA4_9ROSI</name>
<organism evidence="1 2">
    <name type="scientific">Dipteronia sinensis</name>
    <dbReference type="NCBI Taxonomy" id="43782"/>
    <lineage>
        <taxon>Eukaryota</taxon>
        <taxon>Viridiplantae</taxon>
        <taxon>Streptophyta</taxon>
        <taxon>Embryophyta</taxon>
        <taxon>Tracheophyta</taxon>
        <taxon>Spermatophyta</taxon>
        <taxon>Magnoliopsida</taxon>
        <taxon>eudicotyledons</taxon>
        <taxon>Gunneridae</taxon>
        <taxon>Pentapetalae</taxon>
        <taxon>rosids</taxon>
        <taxon>malvids</taxon>
        <taxon>Sapindales</taxon>
        <taxon>Sapindaceae</taxon>
        <taxon>Hippocastanoideae</taxon>
        <taxon>Acereae</taxon>
        <taxon>Dipteronia</taxon>
    </lineage>
</organism>
<gene>
    <name evidence="1" type="ORF">Dsin_009078</name>
</gene>
<protein>
    <submittedName>
        <fullName evidence="1">Uncharacterized protein</fullName>
    </submittedName>
</protein>
<reference evidence="1" key="1">
    <citation type="journal article" date="2023" name="Plant J.">
        <title>Genome sequences and population genomics provide insights into the demographic history, inbreeding, and mutation load of two 'living fossil' tree species of Dipteronia.</title>
        <authorList>
            <person name="Feng Y."/>
            <person name="Comes H.P."/>
            <person name="Chen J."/>
            <person name="Zhu S."/>
            <person name="Lu R."/>
            <person name="Zhang X."/>
            <person name="Li P."/>
            <person name="Qiu J."/>
            <person name="Olsen K.M."/>
            <person name="Qiu Y."/>
        </authorList>
    </citation>
    <scope>NUCLEOTIDE SEQUENCE</scope>
    <source>
        <strain evidence="1">NBL</strain>
    </source>
</reference>
<comment type="caution">
    <text evidence="1">The sequence shown here is derived from an EMBL/GenBank/DDBJ whole genome shotgun (WGS) entry which is preliminary data.</text>
</comment>
<proteinExistence type="predicted"/>
<keyword evidence="2" id="KW-1185">Reference proteome</keyword>
<dbReference type="EMBL" id="JANJYJ010000003">
    <property type="protein sequence ID" value="KAK3222053.1"/>
    <property type="molecule type" value="Genomic_DNA"/>
</dbReference>
<dbReference type="Proteomes" id="UP001281410">
    <property type="component" value="Unassembled WGS sequence"/>
</dbReference>
<evidence type="ECO:0000313" key="1">
    <source>
        <dbReference type="EMBL" id="KAK3222053.1"/>
    </source>
</evidence>